<proteinExistence type="predicted"/>
<protein>
    <submittedName>
        <fullName evidence="1">Uncharacterized protein</fullName>
    </submittedName>
</protein>
<gene>
    <name evidence="1" type="ORF">COB20_04245</name>
</gene>
<sequence length="202" mass="23486">MKVFNMRPAFHGYSSSSIVAWYYERAWNTLTGAKRAIVARAVDLYLQEIVPEHRTIRFNVPENLEDGDQFLECNKKNIKIIDDFFADNSVRSKHFRDNMEIFVARAIDQIFETGICEILKQKLFPEAVIPYTEDQLDNLLVETNSSYTEAVNECVRVFRNGLSDDTNEELEILESKLLSARELLDKNVGVIENELTRRKEKK</sequence>
<comment type="caution">
    <text evidence="1">The sequence shown here is derived from an EMBL/GenBank/DDBJ whole genome shotgun (WGS) entry which is preliminary data.</text>
</comment>
<reference evidence="2" key="1">
    <citation type="submission" date="2017-08" db="EMBL/GenBank/DDBJ databases">
        <title>A dynamic microbial community with high functional redundancy inhabits the cold, oxic subseafloor aquifer.</title>
        <authorList>
            <person name="Tully B.J."/>
            <person name="Wheat C.G."/>
            <person name="Glazer B.T."/>
            <person name="Huber J.A."/>
        </authorList>
    </citation>
    <scope>NUCLEOTIDE SEQUENCE [LARGE SCALE GENOMIC DNA]</scope>
</reference>
<name>A0A2A4XB19_9GAMM</name>
<accession>A0A2A4XB19</accession>
<dbReference type="AlphaFoldDB" id="A0A2A4XB19"/>
<evidence type="ECO:0000313" key="1">
    <source>
        <dbReference type="EMBL" id="PCI79676.1"/>
    </source>
</evidence>
<dbReference type="Proteomes" id="UP000218767">
    <property type="component" value="Unassembled WGS sequence"/>
</dbReference>
<dbReference type="EMBL" id="NVUL01000015">
    <property type="protein sequence ID" value="PCI79676.1"/>
    <property type="molecule type" value="Genomic_DNA"/>
</dbReference>
<evidence type="ECO:0000313" key="2">
    <source>
        <dbReference type="Proteomes" id="UP000218767"/>
    </source>
</evidence>
<organism evidence="1 2">
    <name type="scientific">SAR86 cluster bacterium</name>
    <dbReference type="NCBI Taxonomy" id="2030880"/>
    <lineage>
        <taxon>Bacteria</taxon>
        <taxon>Pseudomonadati</taxon>
        <taxon>Pseudomonadota</taxon>
        <taxon>Gammaproteobacteria</taxon>
        <taxon>SAR86 cluster</taxon>
    </lineage>
</organism>